<feature type="compositionally biased region" description="Basic and acidic residues" evidence="3">
    <location>
        <begin position="219"/>
        <end position="233"/>
    </location>
</feature>
<comment type="caution">
    <text evidence="5">The sequence shown here is derived from an EMBL/GenBank/DDBJ whole genome shotgun (WGS) entry which is preliminary data.</text>
</comment>
<dbReference type="Gene3D" id="1.20.920.10">
    <property type="entry name" value="Bromodomain-like"/>
    <property type="match status" value="1"/>
</dbReference>
<dbReference type="Proteomes" id="UP001530400">
    <property type="component" value="Unassembled WGS sequence"/>
</dbReference>
<evidence type="ECO:0000259" key="4">
    <source>
        <dbReference type="PROSITE" id="PS50014"/>
    </source>
</evidence>
<dbReference type="Gene3D" id="2.30.30.140">
    <property type="match status" value="1"/>
</dbReference>
<feature type="region of interest" description="Disordered" evidence="3">
    <location>
        <begin position="1"/>
        <end position="24"/>
    </location>
</feature>
<feature type="compositionally biased region" description="Basic and acidic residues" evidence="3">
    <location>
        <begin position="10"/>
        <end position="20"/>
    </location>
</feature>
<dbReference type="EMBL" id="JALLPJ020000461">
    <property type="protein sequence ID" value="KAL3791534.1"/>
    <property type="molecule type" value="Genomic_DNA"/>
</dbReference>
<dbReference type="SMART" id="SM00297">
    <property type="entry name" value="BROMO"/>
    <property type="match status" value="1"/>
</dbReference>
<dbReference type="SUPFAM" id="SSF47370">
    <property type="entry name" value="Bromodomain"/>
    <property type="match status" value="1"/>
</dbReference>
<dbReference type="PROSITE" id="PS50014">
    <property type="entry name" value="BROMODOMAIN_2"/>
    <property type="match status" value="1"/>
</dbReference>
<feature type="domain" description="Bromo" evidence="4">
    <location>
        <begin position="409"/>
        <end position="482"/>
    </location>
</feature>
<gene>
    <name evidence="5" type="ORF">ACHAWO_009741</name>
</gene>
<dbReference type="AlphaFoldDB" id="A0ABD3PVA1"/>
<organism evidence="5 6">
    <name type="scientific">Cyclotella atomus</name>
    <dbReference type="NCBI Taxonomy" id="382360"/>
    <lineage>
        <taxon>Eukaryota</taxon>
        <taxon>Sar</taxon>
        <taxon>Stramenopiles</taxon>
        <taxon>Ochrophyta</taxon>
        <taxon>Bacillariophyta</taxon>
        <taxon>Coscinodiscophyceae</taxon>
        <taxon>Thalassiosirophycidae</taxon>
        <taxon>Stephanodiscales</taxon>
        <taxon>Stephanodiscaceae</taxon>
        <taxon>Cyclotella</taxon>
    </lineage>
</organism>
<feature type="compositionally biased region" description="Polar residues" evidence="3">
    <location>
        <begin position="1184"/>
        <end position="1210"/>
    </location>
</feature>
<feature type="compositionally biased region" description="Basic and acidic residues" evidence="3">
    <location>
        <begin position="954"/>
        <end position="984"/>
    </location>
</feature>
<evidence type="ECO:0000313" key="6">
    <source>
        <dbReference type="Proteomes" id="UP001530400"/>
    </source>
</evidence>
<feature type="region of interest" description="Disordered" evidence="3">
    <location>
        <begin position="898"/>
        <end position="984"/>
    </location>
</feature>
<evidence type="ECO:0000256" key="1">
    <source>
        <dbReference type="ARBA" id="ARBA00023117"/>
    </source>
</evidence>
<evidence type="ECO:0000256" key="2">
    <source>
        <dbReference type="PROSITE-ProRule" id="PRU00035"/>
    </source>
</evidence>
<feature type="compositionally biased region" description="Low complexity" evidence="3">
    <location>
        <begin position="257"/>
        <end position="272"/>
    </location>
</feature>
<feature type="compositionally biased region" description="Basic and acidic residues" evidence="3">
    <location>
        <begin position="274"/>
        <end position="291"/>
    </location>
</feature>
<proteinExistence type="predicted"/>
<protein>
    <recommendedName>
        <fullName evidence="4">Bromo domain-containing protein</fullName>
    </recommendedName>
</protein>
<feature type="compositionally biased region" description="Basic and acidic residues" evidence="3">
    <location>
        <begin position="932"/>
        <end position="945"/>
    </location>
</feature>
<accession>A0ABD3PVA1</accession>
<feature type="compositionally biased region" description="Basic and acidic residues" evidence="3">
    <location>
        <begin position="1211"/>
        <end position="1222"/>
    </location>
</feature>
<keyword evidence="6" id="KW-1185">Reference proteome</keyword>
<evidence type="ECO:0000256" key="3">
    <source>
        <dbReference type="SAM" id="MobiDB-lite"/>
    </source>
</evidence>
<name>A0ABD3PVA1_9STRA</name>
<feature type="compositionally biased region" description="Basic and acidic residues" evidence="3">
    <location>
        <begin position="905"/>
        <end position="918"/>
    </location>
</feature>
<sequence>MWNNNSAQDRVPRRSSREGDETASPEYAAAAALARRMVYPSHYDPQIPPGYYDDSMWSHHQRQAELMRLQRIQEQEAYAEEAARRNRLLELELSVNQMQEYERARLQMEMMRDMQHQEAISEASDRNRMLGVAGSYAGMDVRSHHIAEYLAGQRSRAVEEDAEAWRTSSHSGAAVAGREEIPVAASESELKTKKSPAAASASKKRKSDSVDGGVPAKKSAPDSPKKKAADSPKRKASPKKVKAMEKESNGSDNTAKANGGANAPAVYPAPAAKSDSEPKSDAEKEPAKKEPVTTIAPVEKHASKTLAHLKTIQENHTKESSTPSKSNKRKKTPVKKMDSLATLPDKPSSAGGKAKKKATPAKPKPSPRAALVNSSSLKHNTGGPTVDDPVPPITEAQYENVEALMNEFCKVPFLAEFSRPVSLLHPELMSLYSKVVHHPMDLGHICRAIRRREYKNLRSIQLDMWRVFSNCVKFHTHPSNRDNAIPSFISIANHLRDFFNNLWQEFIMSSDAPPRKPGKGISPVHSAYQKRAEVRKERIVSISSTVLSPKCLRKIAEALEGFITSGGKIDNVDRDGVLGDVTAATGDVVTFIQSMRELIGVLEERIETRQDYTVAQFHADLRKTYTEDVFASEVLKRMRIGSRLDRLFWKILVPVHEINSRGVNQSSIWGNMAAVIWARESKKKPFWPAIVLGMMAPDFQKEDWHEALTNQNESRLPEKLREELLNGKRRAEQALKKQTTEPMSYFLVEFMGSHEFIWVRESDIVETFDPEVDPNVASAAGNVTKKRRSGHSSINPKTMSDAIEEGRWALEEFEILIGDPCGDNVDDDLESEAEELRLTYDVMCQSDDEADELEAADKRKANDSDVEELNELLVNNGVLDFSTEGRKAAKARAAEMKKQKAALAKQEKNVKAKKDAAAKKPNRPGVTEDDTKELARLLEEDEKRAEARRKKRSRDHEKSLKDLEKQSKKSKGTPDKRHSNFIPEKKARAESFVKSFLIHKHNAHTDFRGAPFIPTNSVDPSGLLGMALAFRAAAGDIPFYDHKGREYIPNPWDAIDSTTPKESIVRCQRLQEQIALVETQLQKVKADTARRVSLCDVAKQSRDATYQKFIDAGNEIKSSKKVFVSNSSKKKKKVIDKLDPVESSAVATDPVDSSAVAIDHVGGSAAAPHEEKHAQPAVDANSMAISNGHANESSSEPPTVTSGAHMQTNHVDQESFDAKPKTEANTAIAATTMEE</sequence>
<dbReference type="InterPro" id="IPR036427">
    <property type="entry name" value="Bromodomain-like_sf"/>
</dbReference>
<evidence type="ECO:0000313" key="5">
    <source>
        <dbReference type="EMBL" id="KAL3791534.1"/>
    </source>
</evidence>
<reference evidence="5 6" key="1">
    <citation type="submission" date="2024-10" db="EMBL/GenBank/DDBJ databases">
        <title>Updated reference genomes for cyclostephanoid diatoms.</title>
        <authorList>
            <person name="Roberts W.R."/>
            <person name="Alverson A.J."/>
        </authorList>
    </citation>
    <scope>NUCLEOTIDE SEQUENCE [LARGE SCALE GENOMIC DNA]</scope>
    <source>
        <strain evidence="5 6">AJA010-31</strain>
    </source>
</reference>
<dbReference type="Pfam" id="PF00439">
    <property type="entry name" value="Bromodomain"/>
    <property type="match status" value="1"/>
</dbReference>
<keyword evidence="1 2" id="KW-0103">Bromodomain</keyword>
<dbReference type="InterPro" id="IPR001487">
    <property type="entry name" value="Bromodomain"/>
</dbReference>
<dbReference type="CDD" id="cd04369">
    <property type="entry name" value="Bromodomain"/>
    <property type="match status" value="1"/>
</dbReference>
<feature type="region of interest" description="Disordered" evidence="3">
    <location>
        <begin position="161"/>
        <end position="392"/>
    </location>
</feature>
<feature type="region of interest" description="Disordered" evidence="3">
    <location>
        <begin position="1184"/>
        <end position="1235"/>
    </location>
</feature>
<feature type="compositionally biased region" description="Polar residues" evidence="3">
    <location>
        <begin position="372"/>
        <end position="383"/>
    </location>
</feature>